<evidence type="ECO:0000313" key="2">
    <source>
        <dbReference type="Proteomes" id="UP000002534"/>
    </source>
</evidence>
<protein>
    <submittedName>
        <fullName evidence="1">Uncharacterized protein</fullName>
    </submittedName>
</protein>
<evidence type="ECO:0000313" key="1">
    <source>
        <dbReference type="EMBL" id="ABA90289.1"/>
    </source>
</evidence>
<reference evidence="1 2" key="2">
    <citation type="journal article" date="2012" name="BMC Genomics">
        <title>The genome of Pelobacter carbinolicus reveals surprising metabolic capabilities and physiological features.</title>
        <authorList>
            <person name="Aklujkar M."/>
            <person name="Haveman S.A."/>
            <person name="Didonato R.Jr."/>
            <person name="Chertkov O."/>
            <person name="Han C.S."/>
            <person name="Land M.L."/>
            <person name="Brown P."/>
            <person name="Lovley D.R."/>
        </authorList>
    </citation>
    <scope>NUCLEOTIDE SEQUENCE [LARGE SCALE GENOMIC DNA]</scope>
    <source>
        <strain evidence="2">DSM 2380 / NBRC 103641 / GraBd1</strain>
    </source>
</reference>
<gene>
    <name evidence="1" type="ordered locus">Pcar_3054</name>
</gene>
<dbReference type="EMBL" id="CP000142">
    <property type="protein sequence ID" value="ABA90289.1"/>
    <property type="molecule type" value="Genomic_DNA"/>
</dbReference>
<dbReference type="AlphaFoldDB" id="Q3A018"/>
<dbReference type="Proteomes" id="UP000002534">
    <property type="component" value="Chromosome"/>
</dbReference>
<dbReference type="OrthoDB" id="5388158at2"/>
<keyword evidence="2" id="KW-1185">Reference proteome</keyword>
<dbReference type="HOGENOM" id="CLU_2317703_0_0_7"/>
<dbReference type="STRING" id="338963.Pcar_3054"/>
<name>Q3A018_SYNC1</name>
<dbReference type="RefSeq" id="WP_011342847.1">
    <property type="nucleotide sequence ID" value="NC_007498.2"/>
</dbReference>
<proteinExistence type="predicted"/>
<reference evidence="2" key="1">
    <citation type="submission" date="2005-10" db="EMBL/GenBank/DDBJ databases">
        <title>Complete sequence of Pelobacter carbinolicus DSM 2380.</title>
        <authorList>
            <person name="Copeland A."/>
            <person name="Lucas S."/>
            <person name="Lapidus A."/>
            <person name="Barry K."/>
            <person name="Detter J.C."/>
            <person name="Glavina T."/>
            <person name="Hammon N."/>
            <person name="Israni S."/>
            <person name="Pitluck S."/>
            <person name="Chertkov O."/>
            <person name="Schmutz J."/>
            <person name="Larimer F."/>
            <person name="Land M."/>
            <person name="Kyrpides N."/>
            <person name="Ivanova N."/>
            <person name="Richardson P."/>
        </authorList>
    </citation>
    <scope>NUCLEOTIDE SEQUENCE [LARGE SCALE GENOMIC DNA]</scope>
    <source>
        <strain evidence="2">DSM 2380 / NBRC 103641 / GraBd1</strain>
    </source>
</reference>
<organism evidence="1 2">
    <name type="scientific">Syntrophotalea carbinolica (strain DSM 2380 / NBRC 103641 / GraBd1)</name>
    <name type="common">Pelobacter carbinolicus</name>
    <dbReference type="NCBI Taxonomy" id="338963"/>
    <lineage>
        <taxon>Bacteria</taxon>
        <taxon>Pseudomonadati</taxon>
        <taxon>Thermodesulfobacteriota</taxon>
        <taxon>Desulfuromonadia</taxon>
        <taxon>Desulfuromonadales</taxon>
        <taxon>Syntrophotaleaceae</taxon>
        <taxon>Syntrophotalea</taxon>
    </lineage>
</organism>
<dbReference type="eggNOG" id="ENOG5034BWS">
    <property type="taxonomic scope" value="Bacteria"/>
</dbReference>
<dbReference type="KEGG" id="pca:Pcar_3054"/>
<sequence>MEPLDRDTAKKLYKHYRKNRDGIRNCPEMASICLICESIHIVPMEGNPYKLVCRNCGFAFFRYQCSACGATIDGRDPKNPPCETCGLRVCTCGACDCPT</sequence>
<accession>Q3A018</accession>